<evidence type="ECO:0000313" key="1">
    <source>
        <dbReference type="EMBL" id="EHK19080.1"/>
    </source>
</evidence>
<protein>
    <submittedName>
        <fullName evidence="1">Uncharacterized protein</fullName>
    </submittedName>
</protein>
<sequence>MPRNRDFFDSEIRAPHWWTPDLTPTFALRAAAITRTWFGIGQGSTAPAAPGGIGGQERYLRWWWQLAADGGTTAIKEYRLVPLAHHHQWAGEAIPRTGDVKYKAYTRALRRRPPRRREHKELQPCTPDVQK</sequence>
<accession>G9N1W3</accession>
<dbReference type="EMBL" id="ABDF02000084">
    <property type="protein sequence ID" value="EHK19080.1"/>
    <property type="molecule type" value="Genomic_DNA"/>
</dbReference>
<dbReference type="HOGENOM" id="CLU_1927917_0_0_1"/>
<gene>
    <name evidence="1" type="ORF">TRIVIDRAFT_224951</name>
</gene>
<dbReference type="AlphaFoldDB" id="G9N1W3"/>
<dbReference type="RefSeq" id="XP_013953287.1">
    <property type="nucleotide sequence ID" value="XM_014097812.1"/>
</dbReference>
<keyword evidence="2" id="KW-1185">Reference proteome</keyword>
<organism evidence="1 2">
    <name type="scientific">Hypocrea virens (strain Gv29-8 / FGSC 10586)</name>
    <name type="common">Gliocladium virens</name>
    <name type="synonym">Trichoderma virens</name>
    <dbReference type="NCBI Taxonomy" id="413071"/>
    <lineage>
        <taxon>Eukaryota</taxon>
        <taxon>Fungi</taxon>
        <taxon>Dikarya</taxon>
        <taxon>Ascomycota</taxon>
        <taxon>Pezizomycotina</taxon>
        <taxon>Sordariomycetes</taxon>
        <taxon>Hypocreomycetidae</taxon>
        <taxon>Hypocreales</taxon>
        <taxon>Hypocreaceae</taxon>
        <taxon>Trichoderma</taxon>
    </lineage>
</organism>
<dbReference type="GeneID" id="25791915"/>
<proteinExistence type="predicted"/>
<evidence type="ECO:0000313" key="2">
    <source>
        <dbReference type="Proteomes" id="UP000007115"/>
    </source>
</evidence>
<dbReference type="InParanoid" id="G9N1W3"/>
<reference evidence="1 2" key="1">
    <citation type="journal article" date="2011" name="Genome Biol.">
        <title>Comparative genome sequence analysis underscores mycoparasitism as the ancestral life style of Trichoderma.</title>
        <authorList>
            <person name="Kubicek C.P."/>
            <person name="Herrera-Estrella A."/>
            <person name="Seidl-Seiboth V."/>
            <person name="Martinez D.A."/>
            <person name="Druzhinina I.S."/>
            <person name="Thon M."/>
            <person name="Zeilinger S."/>
            <person name="Casas-Flores S."/>
            <person name="Horwitz B.A."/>
            <person name="Mukherjee P.K."/>
            <person name="Mukherjee M."/>
            <person name="Kredics L."/>
            <person name="Alcaraz L.D."/>
            <person name="Aerts A."/>
            <person name="Antal Z."/>
            <person name="Atanasova L."/>
            <person name="Cervantes-Badillo M.G."/>
            <person name="Challacombe J."/>
            <person name="Chertkov O."/>
            <person name="McCluskey K."/>
            <person name="Coulpier F."/>
            <person name="Deshpande N."/>
            <person name="von Doehren H."/>
            <person name="Ebbole D.J."/>
            <person name="Esquivel-Naranjo E.U."/>
            <person name="Fekete E."/>
            <person name="Flipphi M."/>
            <person name="Glaser F."/>
            <person name="Gomez-Rodriguez E.Y."/>
            <person name="Gruber S."/>
            <person name="Han C."/>
            <person name="Henrissat B."/>
            <person name="Hermosa R."/>
            <person name="Hernandez-Onate M."/>
            <person name="Karaffa L."/>
            <person name="Kosti I."/>
            <person name="Le Crom S."/>
            <person name="Lindquist E."/>
            <person name="Lucas S."/>
            <person name="Luebeck M."/>
            <person name="Luebeck P.S."/>
            <person name="Margeot A."/>
            <person name="Metz B."/>
            <person name="Misra M."/>
            <person name="Nevalainen H."/>
            <person name="Omann M."/>
            <person name="Packer N."/>
            <person name="Perrone G."/>
            <person name="Uresti-Rivera E.E."/>
            <person name="Salamov A."/>
            <person name="Schmoll M."/>
            <person name="Seiboth B."/>
            <person name="Shapiro H."/>
            <person name="Sukno S."/>
            <person name="Tamayo-Ramos J.A."/>
            <person name="Tisch D."/>
            <person name="Wiest A."/>
            <person name="Wilkinson H.H."/>
            <person name="Zhang M."/>
            <person name="Coutinho P.M."/>
            <person name="Kenerley C.M."/>
            <person name="Monte E."/>
            <person name="Baker S.E."/>
            <person name="Grigoriev I.V."/>
        </authorList>
    </citation>
    <scope>NUCLEOTIDE SEQUENCE [LARGE SCALE GENOMIC DNA]</scope>
    <source>
        <strain evidence="2">Gv29-8 / FGSC 10586</strain>
    </source>
</reference>
<name>G9N1W3_HYPVG</name>
<comment type="caution">
    <text evidence="1">The sequence shown here is derived from an EMBL/GenBank/DDBJ whole genome shotgun (WGS) entry which is preliminary data.</text>
</comment>
<dbReference type="Proteomes" id="UP000007115">
    <property type="component" value="Unassembled WGS sequence"/>
</dbReference>
<dbReference type="VEuPathDB" id="FungiDB:TRIVIDRAFT_224951"/>